<keyword evidence="4 7" id="KW-0812">Transmembrane</keyword>
<feature type="transmembrane region" description="Helical" evidence="7">
    <location>
        <begin position="231"/>
        <end position="251"/>
    </location>
</feature>
<evidence type="ECO:0000256" key="3">
    <source>
        <dbReference type="ARBA" id="ARBA00022475"/>
    </source>
</evidence>
<dbReference type="NCBIfam" id="TIGR03920">
    <property type="entry name" value="T7SS_EccD"/>
    <property type="match status" value="1"/>
</dbReference>
<comment type="caution">
    <text evidence="9">The sequence shown here is derived from an EMBL/GenBank/DDBJ whole genome shotgun (WGS) entry which is preliminary data.</text>
</comment>
<keyword evidence="10" id="KW-1185">Reference proteome</keyword>
<feature type="transmembrane region" description="Helical" evidence="7">
    <location>
        <begin position="375"/>
        <end position="392"/>
    </location>
</feature>
<feature type="domain" description="EccD-like transmembrane" evidence="8">
    <location>
        <begin position="121"/>
        <end position="461"/>
    </location>
</feature>
<name>A0A6N7L335_9ACTN</name>
<sequence length="463" mass="46081">MTTAPPPVEATEVCRLTVDGPAGRADLAVPVTTTVSALLPVLLRALPAGPDRADGRWVLQRLGDEPLDPGATPATAGLRHGDVLHLRPAGAPLPVPHFDDLADGVADRVGRGPGRWRPGLTRALALVLAGGALAALAAALLGAGAGPATAARCAAAAAGLTTACAVTARMRADRGSVLLTGVGALWFVALAGLTLRAPAGGHLPGATAVLAAAGGVVALAALLLGIGALPLAVPGTALVTGVAAACGAIAVRAGWAGAVQAAAVLAVALFVLGHLAPRLALRAARLRVPHLPRDADELQCDIEPEPGERLGRRVTLATAFLDTIAAASALVQAAAVTLLVVLDPSWAGWLLPLTLGAAQLLRARGTEGTLQRVPALLCGAYAAALVLVLRVAPAGPAGQAAAIAVLLAAAALLPAAAWRLPRARLLPIWGHLGDLAETVTAIALLPLVLQVIGVYARLRALAG</sequence>
<dbReference type="OrthoDB" id="4775372at2"/>
<feature type="transmembrane region" description="Helical" evidence="7">
    <location>
        <begin position="123"/>
        <end position="143"/>
    </location>
</feature>
<keyword evidence="5 7" id="KW-1133">Transmembrane helix</keyword>
<gene>
    <name evidence="9" type="primary">eccD</name>
    <name evidence="9" type="ORF">F7Q99_29345</name>
</gene>
<accession>A0A6N7L335</accession>
<evidence type="ECO:0000256" key="1">
    <source>
        <dbReference type="ARBA" id="ARBA00004651"/>
    </source>
</evidence>
<comment type="subcellular location">
    <subcellularLocation>
        <location evidence="1">Cell membrane</location>
        <topology evidence="1">Multi-pass membrane protein</topology>
    </subcellularLocation>
</comment>
<dbReference type="Pfam" id="PF19053">
    <property type="entry name" value="EccD"/>
    <property type="match status" value="1"/>
</dbReference>
<dbReference type="Proteomes" id="UP000450000">
    <property type="component" value="Unassembled WGS sequence"/>
</dbReference>
<organism evidence="9 10">
    <name type="scientific">Streptomyces kaniharaensis</name>
    <dbReference type="NCBI Taxonomy" id="212423"/>
    <lineage>
        <taxon>Bacteria</taxon>
        <taxon>Bacillati</taxon>
        <taxon>Actinomycetota</taxon>
        <taxon>Actinomycetes</taxon>
        <taxon>Kitasatosporales</taxon>
        <taxon>Streptomycetaceae</taxon>
        <taxon>Streptomyces</taxon>
    </lineage>
</organism>
<keyword evidence="3" id="KW-1003">Cell membrane</keyword>
<dbReference type="Pfam" id="PF08817">
    <property type="entry name" value="YukD"/>
    <property type="match status" value="1"/>
</dbReference>
<comment type="similarity">
    <text evidence="2">Belongs to the EccD/Snm4 family.</text>
</comment>
<evidence type="ECO:0000256" key="4">
    <source>
        <dbReference type="ARBA" id="ARBA00022692"/>
    </source>
</evidence>
<reference evidence="9 10" key="1">
    <citation type="submission" date="2019-09" db="EMBL/GenBank/DDBJ databases">
        <title>Genome Sequences of Streptomyces kaniharaensis ATCC 21070.</title>
        <authorList>
            <person name="Zhu W."/>
            <person name="De Crecy-Lagard V."/>
            <person name="Richards N.G."/>
        </authorList>
    </citation>
    <scope>NUCLEOTIDE SEQUENCE [LARGE SCALE GENOMIC DNA]</scope>
    <source>
        <strain evidence="9 10">SF-557</strain>
    </source>
</reference>
<evidence type="ECO:0000259" key="8">
    <source>
        <dbReference type="Pfam" id="PF19053"/>
    </source>
</evidence>
<dbReference type="RefSeq" id="WP_153466954.1">
    <property type="nucleotide sequence ID" value="NZ_WBOF01000002.1"/>
</dbReference>
<evidence type="ECO:0000256" key="5">
    <source>
        <dbReference type="ARBA" id="ARBA00022989"/>
    </source>
</evidence>
<feature type="transmembrane region" description="Helical" evidence="7">
    <location>
        <begin position="439"/>
        <end position="458"/>
    </location>
</feature>
<evidence type="ECO:0000256" key="2">
    <source>
        <dbReference type="ARBA" id="ARBA00006162"/>
    </source>
</evidence>
<feature type="transmembrane region" description="Helical" evidence="7">
    <location>
        <begin position="175"/>
        <end position="197"/>
    </location>
</feature>
<dbReference type="InterPro" id="IPR024962">
    <property type="entry name" value="YukD-like"/>
</dbReference>
<dbReference type="GO" id="GO:0005886">
    <property type="term" value="C:plasma membrane"/>
    <property type="evidence" value="ECO:0007669"/>
    <property type="project" value="UniProtKB-SubCell"/>
</dbReference>
<keyword evidence="6 7" id="KW-0472">Membrane</keyword>
<evidence type="ECO:0000256" key="6">
    <source>
        <dbReference type="ARBA" id="ARBA00023136"/>
    </source>
</evidence>
<evidence type="ECO:0000313" key="10">
    <source>
        <dbReference type="Proteomes" id="UP000450000"/>
    </source>
</evidence>
<feature type="transmembrane region" description="Helical" evidence="7">
    <location>
        <begin position="319"/>
        <end position="340"/>
    </location>
</feature>
<dbReference type="AlphaFoldDB" id="A0A6N7L335"/>
<dbReference type="InterPro" id="IPR044049">
    <property type="entry name" value="EccD_transm"/>
</dbReference>
<feature type="transmembrane region" description="Helical" evidence="7">
    <location>
        <begin position="257"/>
        <end position="277"/>
    </location>
</feature>
<dbReference type="EMBL" id="WBOF01000002">
    <property type="protein sequence ID" value="MQS16223.1"/>
    <property type="molecule type" value="Genomic_DNA"/>
</dbReference>
<dbReference type="InterPro" id="IPR006707">
    <property type="entry name" value="T7SS_EccD"/>
</dbReference>
<proteinExistence type="inferred from homology"/>
<dbReference type="Gene3D" id="3.10.20.90">
    <property type="entry name" value="Phosphatidylinositol 3-kinase Catalytic Subunit, Chain A, domain 1"/>
    <property type="match status" value="1"/>
</dbReference>
<evidence type="ECO:0000256" key="7">
    <source>
        <dbReference type="SAM" id="Phobius"/>
    </source>
</evidence>
<evidence type="ECO:0000313" key="9">
    <source>
        <dbReference type="EMBL" id="MQS16223.1"/>
    </source>
</evidence>
<feature type="transmembrane region" description="Helical" evidence="7">
    <location>
        <begin position="398"/>
        <end position="418"/>
    </location>
</feature>
<feature type="transmembrane region" description="Helical" evidence="7">
    <location>
        <begin position="203"/>
        <end position="224"/>
    </location>
</feature>
<protein>
    <submittedName>
        <fullName evidence="9">Type VII secretion integral membrane protein EccD</fullName>
    </submittedName>
</protein>